<protein>
    <recommendedName>
        <fullName evidence="4">Large ribosomal subunit protein uL15</fullName>
    </recommendedName>
</protein>
<evidence type="ECO:0000256" key="1">
    <source>
        <dbReference type="ARBA" id="ARBA00007320"/>
    </source>
</evidence>
<dbReference type="GO" id="GO:0006412">
    <property type="term" value="P:translation"/>
    <property type="evidence" value="ECO:0007669"/>
    <property type="project" value="UniProtKB-UniRule"/>
</dbReference>
<comment type="caution">
    <text evidence="8">The sequence shown here is derived from an EMBL/GenBank/DDBJ whole genome shotgun (WGS) entry which is preliminary data.</text>
</comment>
<evidence type="ECO:0000259" key="7">
    <source>
        <dbReference type="Pfam" id="PF00828"/>
    </source>
</evidence>
<evidence type="ECO:0000256" key="4">
    <source>
        <dbReference type="HAMAP-Rule" id="MF_01341"/>
    </source>
</evidence>
<dbReference type="PANTHER" id="PTHR12934:SF11">
    <property type="entry name" value="LARGE RIBOSOMAL SUBUNIT PROTEIN UL15M"/>
    <property type="match status" value="1"/>
</dbReference>
<comment type="similarity">
    <text evidence="1 4 5">Belongs to the universal ribosomal protein uL15 family.</text>
</comment>
<feature type="compositionally biased region" description="Basic residues" evidence="6">
    <location>
        <begin position="32"/>
        <end position="42"/>
    </location>
</feature>
<dbReference type="GO" id="GO:0022625">
    <property type="term" value="C:cytosolic large ribosomal subunit"/>
    <property type="evidence" value="ECO:0007669"/>
    <property type="project" value="TreeGrafter"/>
</dbReference>
<evidence type="ECO:0000313" key="8">
    <source>
        <dbReference type="EMBL" id="OGZ42456.1"/>
    </source>
</evidence>
<accession>A0A1G2FWJ8</accession>
<reference evidence="8 9" key="1">
    <citation type="journal article" date="2016" name="Nat. Commun.">
        <title>Thousands of microbial genomes shed light on interconnected biogeochemical processes in an aquifer system.</title>
        <authorList>
            <person name="Anantharaman K."/>
            <person name="Brown C.T."/>
            <person name="Hug L.A."/>
            <person name="Sharon I."/>
            <person name="Castelle C.J."/>
            <person name="Probst A.J."/>
            <person name="Thomas B.C."/>
            <person name="Singh A."/>
            <person name="Wilkins M.J."/>
            <person name="Karaoz U."/>
            <person name="Brodie E.L."/>
            <person name="Williams K.H."/>
            <person name="Hubbard S.S."/>
            <person name="Banfield J.F."/>
        </authorList>
    </citation>
    <scope>NUCLEOTIDE SEQUENCE [LARGE SCALE GENOMIC DNA]</scope>
</reference>
<keyword evidence="4" id="KW-0694">RNA-binding</keyword>
<feature type="region of interest" description="Disordered" evidence="6">
    <location>
        <begin position="1"/>
        <end position="42"/>
    </location>
</feature>
<evidence type="ECO:0000256" key="3">
    <source>
        <dbReference type="ARBA" id="ARBA00023274"/>
    </source>
</evidence>
<dbReference type="InterPro" id="IPR030878">
    <property type="entry name" value="Ribosomal_uL15"/>
</dbReference>
<evidence type="ECO:0000256" key="5">
    <source>
        <dbReference type="RuleBase" id="RU003888"/>
    </source>
</evidence>
<sequence>MQLHNLQPSKKSRKVRVGRGGKRGTYSGRGIKGQKSRAGRRIRPAVRDVIKRIPKKKGYRMKRFKAKAAVVNVGALEAKYDNGEKVTPLTLRAKGLIRGNLKKSVTIKLLGSGKLTKKLLVEHCQLSKSADSKVKKAGGSVLEQ</sequence>
<dbReference type="Gene3D" id="3.100.10.10">
    <property type="match status" value="1"/>
</dbReference>
<gene>
    <name evidence="4" type="primary">rplO</name>
    <name evidence="8" type="ORF">A2W41_03680</name>
</gene>
<dbReference type="InterPro" id="IPR021131">
    <property type="entry name" value="Ribosomal_uL15/eL18"/>
</dbReference>
<evidence type="ECO:0000256" key="2">
    <source>
        <dbReference type="ARBA" id="ARBA00022980"/>
    </source>
</evidence>
<keyword evidence="3 4" id="KW-0687">Ribonucleoprotein</keyword>
<dbReference type="AlphaFoldDB" id="A0A1G2FWJ8"/>
<dbReference type="GO" id="GO:0019843">
    <property type="term" value="F:rRNA binding"/>
    <property type="evidence" value="ECO:0007669"/>
    <property type="project" value="UniProtKB-UniRule"/>
</dbReference>
<feature type="compositionally biased region" description="Basic residues" evidence="6">
    <location>
        <begin position="10"/>
        <end position="22"/>
    </location>
</feature>
<dbReference type="InterPro" id="IPR001196">
    <property type="entry name" value="Ribosomal_uL15_CS"/>
</dbReference>
<keyword evidence="2 4" id="KW-0689">Ribosomal protein</keyword>
<dbReference type="HAMAP" id="MF_01341">
    <property type="entry name" value="Ribosomal_uL15"/>
    <property type="match status" value="1"/>
</dbReference>
<comment type="subunit">
    <text evidence="4">Part of the 50S ribosomal subunit.</text>
</comment>
<proteinExistence type="inferred from homology"/>
<dbReference type="NCBIfam" id="TIGR01071">
    <property type="entry name" value="rplO_bact"/>
    <property type="match status" value="1"/>
</dbReference>
<keyword evidence="4" id="KW-0699">rRNA-binding</keyword>
<dbReference type="SUPFAM" id="SSF52080">
    <property type="entry name" value="Ribosomal proteins L15p and L18e"/>
    <property type="match status" value="1"/>
</dbReference>
<dbReference type="EMBL" id="MHNI01000018">
    <property type="protein sequence ID" value="OGZ42456.1"/>
    <property type="molecule type" value="Genomic_DNA"/>
</dbReference>
<evidence type="ECO:0000313" key="9">
    <source>
        <dbReference type="Proteomes" id="UP000176700"/>
    </source>
</evidence>
<organism evidence="8 9">
    <name type="scientific">Candidatus Ryanbacteria bacterium RIFCSPHIGHO2_01_45_13</name>
    <dbReference type="NCBI Taxonomy" id="1802112"/>
    <lineage>
        <taxon>Bacteria</taxon>
        <taxon>Candidatus Ryaniibacteriota</taxon>
    </lineage>
</organism>
<feature type="domain" description="Large ribosomal subunit protein uL15/eL18" evidence="7">
    <location>
        <begin position="70"/>
        <end position="141"/>
    </location>
</feature>
<dbReference type="PANTHER" id="PTHR12934">
    <property type="entry name" value="50S RIBOSOMAL PROTEIN L15"/>
    <property type="match status" value="1"/>
</dbReference>
<dbReference type="Pfam" id="PF00828">
    <property type="entry name" value="Ribosomal_L27A"/>
    <property type="match status" value="1"/>
</dbReference>
<dbReference type="InterPro" id="IPR036227">
    <property type="entry name" value="Ribosomal_uL15/eL18_sf"/>
</dbReference>
<comment type="function">
    <text evidence="4">Binds to the 23S rRNA.</text>
</comment>
<name>A0A1G2FWJ8_9BACT</name>
<dbReference type="Proteomes" id="UP000176700">
    <property type="component" value="Unassembled WGS sequence"/>
</dbReference>
<dbReference type="InterPro" id="IPR005749">
    <property type="entry name" value="Ribosomal_uL15_bac-type"/>
</dbReference>
<dbReference type="PROSITE" id="PS00475">
    <property type="entry name" value="RIBOSOMAL_L15"/>
    <property type="match status" value="1"/>
</dbReference>
<dbReference type="GO" id="GO:0003735">
    <property type="term" value="F:structural constituent of ribosome"/>
    <property type="evidence" value="ECO:0007669"/>
    <property type="project" value="InterPro"/>
</dbReference>
<evidence type="ECO:0000256" key="6">
    <source>
        <dbReference type="SAM" id="MobiDB-lite"/>
    </source>
</evidence>